<dbReference type="Gene3D" id="2.60.120.620">
    <property type="entry name" value="q2cbj1_9rhob like domain"/>
    <property type="match status" value="1"/>
</dbReference>
<dbReference type="AlphaFoldDB" id="A0A4S9K981"/>
<accession>A0A4S9K981</accession>
<dbReference type="EMBL" id="QZBD01000511">
    <property type="protein sequence ID" value="THY12307.1"/>
    <property type="molecule type" value="Genomic_DNA"/>
</dbReference>
<comment type="caution">
    <text evidence="1">The sequence shown here is derived from an EMBL/GenBank/DDBJ whole genome shotgun (WGS) entry which is preliminary data.</text>
</comment>
<proteinExistence type="predicted"/>
<evidence type="ECO:0000313" key="2">
    <source>
        <dbReference type="Proteomes" id="UP000306584"/>
    </source>
</evidence>
<gene>
    <name evidence="1" type="ORF">D6D01_08644</name>
</gene>
<reference evidence="1 2" key="1">
    <citation type="submission" date="2018-10" db="EMBL/GenBank/DDBJ databases">
        <title>Fifty Aureobasidium pullulans genomes reveal a recombining polyextremotolerant generalist.</title>
        <authorList>
            <person name="Gostincar C."/>
            <person name="Turk M."/>
            <person name="Zajc J."/>
            <person name="Gunde-Cimerman N."/>
        </authorList>
    </citation>
    <scope>NUCLEOTIDE SEQUENCE [LARGE SCALE GENOMIC DNA]</scope>
    <source>
        <strain evidence="1 2">EXF-6604</strain>
    </source>
</reference>
<evidence type="ECO:0000313" key="1">
    <source>
        <dbReference type="EMBL" id="THY12307.1"/>
    </source>
</evidence>
<sequence length="146" mass="16620">MSSLPVDFLSTPIEGTIVKRIDFAKGLSPEYAELHAYIIDDTLTPSECSALLTAAEAAADWQRAMIQVGHGRQRQEDDQRKCRRLIWDSAEVARRLWDRVKMFIPEIATLDKQSELTGGGAAMKGEIWEASRLNERLRFLRYEHGE</sequence>
<name>A0A4S9K981_AURPU</name>
<protein>
    <submittedName>
        <fullName evidence="1">Uncharacterized protein</fullName>
    </submittedName>
</protein>
<organism evidence="1 2">
    <name type="scientific">Aureobasidium pullulans</name>
    <name type="common">Black yeast</name>
    <name type="synonym">Pullularia pullulans</name>
    <dbReference type="NCBI Taxonomy" id="5580"/>
    <lineage>
        <taxon>Eukaryota</taxon>
        <taxon>Fungi</taxon>
        <taxon>Dikarya</taxon>
        <taxon>Ascomycota</taxon>
        <taxon>Pezizomycotina</taxon>
        <taxon>Dothideomycetes</taxon>
        <taxon>Dothideomycetidae</taxon>
        <taxon>Dothideales</taxon>
        <taxon>Saccotheciaceae</taxon>
        <taxon>Aureobasidium</taxon>
    </lineage>
</organism>
<dbReference type="Proteomes" id="UP000306584">
    <property type="component" value="Unassembled WGS sequence"/>
</dbReference>